<keyword evidence="2" id="KW-1185">Reference proteome</keyword>
<evidence type="ECO:0000313" key="1">
    <source>
        <dbReference type="EMBL" id="PTX64792.1"/>
    </source>
</evidence>
<evidence type="ECO:0000313" key="2">
    <source>
        <dbReference type="Proteomes" id="UP000244240"/>
    </source>
</evidence>
<dbReference type="RefSeq" id="WP_108021288.1">
    <property type="nucleotide sequence ID" value="NZ_QBKR01000001.1"/>
</dbReference>
<gene>
    <name evidence="1" type="ORF">C8P63_1018</name>
</gene>
<dbReference type="OrthoDB" id="2991345at2"/>
<sequence length="162" mass="18682">MLHMMVSKSANEISRGQGKWTLSFYEPENREIILQPTWPMVYAYLYQVDGIHLSQLSLDLEGTGSLCLGGGNVTDEFDDPRLDRDVRHFCLIYFDDPPDGVGVTLIRRDHLFDPDEEGYMCLNITCGTDIPLYMCVPLPEVLEAFRYFFHTGRRSPHLSWED</sequence>
<dbReference type="EMBL" id="QBKR01000001">
    <property type="protein sequence ID" value="PTX64792.1"/>
    <property type="molecule type" value="Genomic_DNA"/>
</dbReference>
<dbReference type="AlphaFoldDB" id="A0A2T6C903"/>
<name>A0A2T6C903_9BACL</name>
<organism evidence="1 2">
    <name type="scientific">Melghirimyces profundicolus</name>
    <dbReference type="NCBI Taxonomy" id="1242148"/>
    <lineage>
        <taxon>Bacteria</taxon>
        <taxon>Bacillati</taxon>
        <taxon>Bacillota</taxon>
        <taxon>Bacilli</taxon>
        <taxon>Bacillales</taxon>
        <taxon>Thermoactinomycetaceae</taxon>
        <taxon>Melghirimyces</taxon>
    </lineage>
</organism>
<accession>A0A2T6C903</accession>
<comment type="caution">
    <text evidence="1">The sequence shown here is derived from an EMBL/GenBank/DDBJ whole genome shotgun (WGS) entry which is preliminary data.</text>
</comment>
<proteinExistence type="predicted"/>
<reference evidence="1 2" key="1">
    <citation type="submission" date="2018-04" db="EMBL/GenBank/DDBJ databases">
        <title>Genomic Encyclopedia of Archaeal and Bacterial Type Strains, Phase II (KMG-II): from individual species to whole genera.</title>
        <authorList>
            <person name="Goeker M."/>
        </authorList>
    </citation>
    <scope>NUCLEOTIDE SEQUENCE [LARGE SCALE GENOMIC DNA]</scope>
    <source>
        <strain evidence="1 2">DSM 45787</strain>
    </source>
</reference>
<dbReference type="Proteomes" id="UP000244240">
    <property type="component" value="Unassembled WGS sequence"/>
</dbReference>
<protein>
    <submittedName>
        <fullName evidence="1">Immunity protein Imm1 of predicted polymorphic toxin system</fullName>
    </submittedName>
</protein>